<name>A0A328DXA6_9ASTE</name>
<gene>
    <name evidence="2" type="ORF">DM860_002207</name>
</gene>
<comment type="caution">
    <text evidence="2">The sequence shown here is derived from an EMBL/GenBank/DDBJ whole genome shotgun (WGS) entry which is preliminary data.</text>
</comment>
<sequence length="101" mass="11298">MISILLVLVQLLFRFTEVVVYDSDMATMVKVSNEKASQGKPHQGYITWFDARVFKRSSQDSPLYGGATKSIASRSELDVDNVFIDKLPIVQMNLIVKLTSG</sequence>
<keyword evidence="3" id="KW-1185">Reference proteome</keyword>
<keyword evidence="1" id="KW-0732">Signal</keyword>
<evidence type="ECO:0000313" key="2">
    <source>
        <dbReference type="EMBL" id="RAL49916.1"/>
    </source>
</evidence>
<reference evidence="2 3" key="1">
    <citation type="submission" date="2018-06" db="EMBL/GenBank/DDBJ databases">
        <title>The Genome of Cuscuta australis (Dodder) Provides Insight into the Evolution of Plant Parasitism.</title>
        <authorList>
            <person name="Liu H."/>
        </authorList>
    </citation>
    <scope>NUCLEOTIDE SEQUENCE [LARGE SCALE GENOMIC DNA]</scope>
    <source>
        <strain evidence="3">cv. Yunnan</strain>
        <tissue evidence="2">Vines</tissue>
    </source>
</reference>
<protein>
    <submittedName>
        <fullName evidence="2">Uncharacterized protein</fullName>
    </submittedName>
</protein>
<dbReference type="Proteomes" id="UP000249390">
    <property type="component" value="Unassembled WGS sequence"/>
</dbReference>
<dbReference type="EMBL" id="NQVE01000076">
    <property type="protein sequence ID" value="RAL49916.1"/>
    <property type="molecule type" value="Genomic_DNA"/>
</dbReference>
<evidence type="ECO:0000313" key="3">
    <source>
        <dbReference type="Proteomes" id="UP000249390"/>
    </source>
</evidence>
<evidence type="ECO:0000256" key="1">
    <source>
        <dbReference type="SAM" id="SignalP"/>
    </source>
</evidence>
<organism evidence="2 3">
    <name type="scientific">Cuscuta australis</name>
    <dbReference type="NCBI Taxonomy" id="267555"/>
    <lineage>
        <taxon>Eukaryota</taxon>
        <taxon>Viridiplantae</taxon>
        <taxon>Streptophyta</taxon>
        <taxon>Embryophyta</taxon>
        <taxon>Tracheophyta</taxon>
        <taxon>Spermatophyta</taxon>
        <taxon>Magnoliopsida</taxon>
        <taxon>eudicotyledons</taxon>
        <taxon>Gunneridae</taxon>
        <taxon>Pentapetalae</taxon>
        <taxon>asterids</taxon>
        <taxon>lamiids</taxon>
        <taxon>Solanales</taxon>
        <taxon>Convolvulaceae</taxon>
        <taxon>Cuscuteae</taxon>
        <taxon>Cuscuta</taxon>
        <taxon>Cuscuta subgen. Grammica</taxon>
        <taxon>Cuscuta sect. Cleistogrammica</taxon>
    </lineage>
</organism>
<dbReference type="AlphaFoldDB" id="A0A328DXA6"/>
<proteinExistence type="predicted"/>
<feature type="signal peptide" evidence="1">
    <location>
        <begin position="1"/>
        <end position="20"/>
    </location>
</feature>
<accession>A0A328DXA6</accession>
<feature type="chain" id="PRO_5016387311" evidence="1">
    <location>
        <begin position="21"/>
        <end position="101"/>
    </location>
</feature>